<organism evidence="6 7">
    <name type="scientific">Halocynthiibacter halioticoli</name>
    <dbReference type="NCBI Taxonomy" id="2986804"/>
    <lineage>
        <taxon>Bacteria</taxon>
        <taxon>Pseudomonadati</taxon>
        <taxon>Pseudomonadota</taxon>
        <taxon>Alphaproteobacteria</taxon>
        <taxon>Rhodobacterales</taxon>
        <taxon>Paracoccaceae</taxon>
        <taxon>Halocynthiibacter</taxon>
    </lineage>
</organism>
<evidence type="ECO:0000256" key="1">
    <source>
        <dbReference type="ARBA" id="ARBA00004761"/>
    </source>
</evidence>
<dbReference type="Pfam" id="PF01081">
    <property type="entry name" value="Aldolase"/>
    <property type="match status" value="1"/>
</dbReference>
<dbReference type="PANTHER" id="PTHR30246:SF1">
    <property type="entry name" value="2-DEHYDRO-3-DEOXY-6-PHOSPHOGALACTONATE ALDOLASE-RELATED"/>
    <property type="match status" value="1"/>
</dbReference>
<evidence type="ECO:0000256" key="5">
    <source>
        <dbReference type="ARBA" id="ARBA00023277"/>
    </source>
</evidence>
<evidence type="ECO:0000256" key="2">
    <source>
        <dbReference type="ARBA" id="ARBA00006906"/>
    </source>
</evidence>
<name>A0AAE3J2A7_9RHOB</name>
<evidence type="ECO:0000256" key="3">
    <source>
        <dbReference type="ARBA" id="ARBA00011233"/>
    </source>
</evidence>
<comment type="caution">
    <text evidence="6">The sequence shown here is derived from an EMBL/GenBank/DDBJ whole genome shotgun (WGS) entry which is preliminary data.</text>
</comment>
<evidence type="ECO:0000256" key="4">
    <source>
        <dbReference type="ARBA" id="ARBA00023239"/>
    </source>
</evidence>
<dbReference type="GO" id="GO:0016829">
    <property type="term" value="F:lyase activity"/>
    <property type="evidence" value="ECO:0007669"/>
    <property type="project" value="UniProtKB-KW"/>
</dbReference>
<comment type="subunit">
    <text evidence="3">Homotrimer.</text>
</comment>
<dbReference type="NCBIfam" id="NF006600">
    <property type="entry name" value="PRK09140.1"/>
    <property type="match status" value="1"/>
</dbReference>
<dbReference type="EMBL" id="JAOYFC010000002">
    <property type="protein sequence ID" value="MCV6825381.1"/>
    <property type="molecule type" value="Genomic_DNA"/>
</dbReference>
<sequence length="205" mass="21252">MSRPIIAIIRGVKPDEATDITAALIEGGIDRIEVPLNSPSPFESISAMAKKFGDKALIGAGTVLTVDDVNAVADAGGKLIVSPNMDVDVIRASKARGLQSFPGVLTPTECFAALQAGSDGLKIFPSFLLGSAGLKAIRAVLPAETPIYMVGGFGPANFAEMLAAGAQGFGMGTKLYQPGYTADEVYKRAVETAEGYDKALEEVSN</sequence>
<evidence type="ECO:0000313" key="7">
    <source>
        <dbReference type="Proteomes" id="UP001208041"/>
    </source>
</evidence>
<protein>
    <submittedName>
        <fullName evidence="6">2-dehydro-3-deoxy-6-phosphogalactonate aldolase</fullName>
    </submittedName>
</protein>
<evidence type="ECO:0000313" key="6">
    <source>
        <dbReference type="EMBL" id="MCV6825381.1"/>
    </source>
</evidence>
<comment type="pathway">
    <text evidence="1">Carbohydrate acid metabolism.</text>
</comment>
<gene>
    <name evidence="6" type="ORF">OH136_12520</name>
</gene>
<comment type="similarity">
    <text evidence="2">Belongs to the KHG/KDPG aldolase family.</text>
</comment>
<dbReference type="InterPro" id="IPR013785">
    <property type="entry name" value="Aldolase_TIM"/>
</dbReference>
<proteinExistence type="inferred from homology"/>
<accession>A0AAE3J2A7</accession>
<dbReference type="PANTHER" id="PTHR30246">
    <property type="entry name" value="2-KETO-3-DEOXY-6-PHOSPHOGLUCONATE ALDOLASE"/>
    <property type="match status" value="1"/>
</dbReference>
<dbReference type="InterPro" id="IPR000887">
    <property type="entry name" value="Aldlse_KDPG_KHG"/>
</dbReference>
<dbReference type="Proteomes" id="UP001208041">
    <property type="component" value="Unassembled WGS sequence"/>
</dbReference>
<dbReference type="Gene3D" id="3.20.20.70">
    <property type="entry name" value="Aldolase class I"/>
    <property type="match status" value="1"/>
</dbReference>
<reference evidence="6" key="1">
    <citation type="submission" date="2022-10" db="EMBL/GenBank/DDBJ databases">
        <authorList>
            <person name="Yue Y."/>
        </authorList>
    </citation>
    <scope>NUCLEOTIDE SEQUENCE</scope>
    <source>
        <strain evidence="6">Z654</strain>
    </source>
</reference>
<keyword evidence="4" id="KW-0456">Lyase</keyword>
<keyword evidence="7" id="KW-1185">Reference proteome</keyword>
<keyword evidence="5" id="KW-0119">Carbohydrate metabolism</keyword>
<dbReference type="CDD" id="cd00452">
    <property type="entry name" value="KDPG_aldolase"/>
    <property type="match status" value="1"/>
</dbReference>
<dbReference type="AlphaFoldDB" id="A0AAE3J2A7"/>
<dbReference type="SUPFAM" id="SSF51569">
    <property type="entry name" value="Aldolase"/>
    <property type="match status" value="1"/>
</dbReference>
<dbReference type="RefSeq" id="WP_263954254.1">
    <property type="nucleotide sequence ID" value="NZ_JAOYFC010000002.1"/>
</dbReference>